<keyword evidence="14" id="KW-1185">Reference proteome</keyword>
<dbReference type="InterPro" id="IPR004358">
    <property type="entry name" value="Sig_transdc_His_kin-like_C"/>
</dbReference>
<dbReference type="GO" id="GO:0000155">
    <property type="term" value="F:phosphorelay sensor kinase activity"/>
    <property type="evidence" value="ECO:0007669"/>
    <property type="project" value="InterPro"/>
</dbReference>
<reference evidence="14" key="1">
    <citation type="submission" date="2020-06" db="EMBL/GenBank/DDBJ databases">
        <title>Draft genomic sequecing of Geomonas sp. Red745.</title>
        <authorList>
            <person name="Itoh H."/>
            <person name="Xu Z.X."/>
            <person name="Ushijima N."/>
            <person name="Masuda Y."/>
            <person name="Shiratori Y."/>
            <person name="Senoo K."/>
        </authorList>
    </citation>
    <scope>NUCLEOTIDE SEQUENCE [LARGE SCALE GENOMIC DNA]</scope>
    <source>
        <strain evidence="14">Red745</strain>
    </source>
</reference>
<keyword evidence="5" id="KW-0597">Phosphoprotein</keyword>
<dbReference type="InterPro" id="IPR003661">
    <property type="entry name" value="HisK_dim/P_dom"/>
</dbReference>
<dbReference type="SUPFAM" id="SSF55874">
    <property type="entry name" value="ATPase domain of HSP90 chaperone/DNA topoisomerase II/histidine kinase"/>
    <property type="match status" value="1"/>
</dbReference>
<keyword evidence="8" id="KW-0472">Membrane</keyword>
<dbReference type="InterPro" id="IPR036097">
    <property type="entry name" value="HisK_dim/P_sf"/>
</dbReference>
<keyword evidence="7" id="KW-1133">Transmembrane helix</keyword>
<dbReference type="Pfam" id="PF02743">
    <property type="entry name" value="dCache_1"/>
    <property type="match status" value="1"/>
</dbReference>
<dbReference type="Gene3D" id="1.10.287.130">
    <property type="match status" value="1"/>
</dbReference>
<dbReference type="CDD" id="cd00082">
    <property type="entry name" value="HisKA"/>
    <property type="match status" value="1"/>
</dbReference>
<dbReference type="Gene3D" id="3.30.565.10">
    <property type="entry name" value="Histidine kinase-like ATPase, C-terminal domain"/>
    <property type="match status" value="1"/>
</dbReference>
<comment type="subcellular location">
    <subcellularLocation>
        <location evidence="2">Cell membrane</location>
        <topology evidence="2">Multi-pass membrane protein</topology>
    </subcellularLocation>
</comment>
<dbReference type="Gene3D" id="3.30.450.20">
    <property type="entry name" value="PAS domain"/>
    <property type="match status" value="4"/>
</dbReference>
<evidence type="ECO:0000259" key="11">
    <source>
        <dbReference type="PROSITE" id="PS50112"/>
    </source>
</evidence>
<evidence type="ECO:0000256" key="8">
    <source>
        <dbReference type="ARBA" id="ARBA00023136"/>
    </source>
</evidence>
<name>A0A6V8NBV2_9BACT</name>
<evidence type="ECO:0000313" key="13">
    <source>
        <dbReference type="EMBL" id="GFO69996.1"/>
    </source>
</evidence>
<dbReference type="CDD" id="cd00130">
    <property type="entry name" value="PAS"/>
    <property type="match status" value="2"/>
</dbReference>
<dbReference type="GO" id="GO:0005886">
    <property type="term" value="C:plasma membrane"/>
    <property type="evidence" value="ECO:0007669"/>
    <property type="project" value="UniProtKB-SubCell"/>
</dbReference>
<dbReference type="SMART" id="SM00388">
    <property type="entry name" value="HisKA"/>
    <property type="match status" value="1"/>
</dbReference>
<comment type="caution">
    <text evidence="13">The sequence shown here is derived from an EMBL/GenBank/DDBJ whole genome shotgun (WGS) entry which is preliminary data.</text>
</comment>
<keyword evidence="9" id="KW-0175">Coiled coil</keyword>
<dbReference type="InterPro" id="IPR003594">
    <property type="entry name" value="HATPase_dom"/>
</dbReference>
<feature type="domain" description="PAC" evidence="12">
    <location>
        <begin position="573"/>
        <end position="627"/>
    </location>
</feature>
<evidence type="ECO:0000256" key="9">
    <source>
        <dbReference type="SAM" id="Coils"/>
    </source>
</evidence>
<dbReference type="Pfam" id="PF02518">
    <property type="entry name" value="HATPase_c"/>
    <property type="match status" value="1"/>
</dbReference>
<dbReference type="InterPro" id="IPR001610">
    <property type="entry name" value="PAC"/>
</dbReference>
<feature type="domain" description="Histidine kinase" evidence="10">
    <location>
        <begin position="785"/>
        <end position="1028"/>
    </location>
</feature>
<dbReference type="PROSITE" id="PS50109">
    <property type="entry name" value="HIS_KIN"/>
    <property type="match status" value="1"/>
</dbReference>
<dbReference type="PROSITE" id="PS50112">
    <property type="entry name" value="PAS"/>
    <property type="match status" value="3"/>
</dbReference>
<accession>A0A6V8NBV2</accession>
<organism evidence="13 14">
    <name type="scientific">Geomonas limicola</name>
    <dbReference type="NCBI Taxonomy" id="2740186"/>
    <lineage>
        <taxon>Bacteria</taxon>
        <taxon>Pseudomonadati</taxon>
        <taxon>Thermodesulfobacteriota</taxon>
        <taxon>Desulfuromonadia</taxon>
        <taxon>Geobacterales</taxon>
        <taxon>Geobacteraceae</taxon>
        <taxon>Geomonas</taxon>
    </lineage>
</organism>
<evidence type="ECO:0000256" key="4">
    <source>
        <dbReference type="ARBA" id="ARBA00022475"/>
    </source>
</evidence>
<protein>
    <recommendedName>
        <fullName evidence="3">histidine kinase</fullName>
        <ecNumber evidence="3">2.7.13.3</ecNumber>
    </recommendedName>
</protein>
<evidence type="ECO:0000256" key="3">
    <source>
        <dbReference type="ARBA" id="ARBA00012438"/>
    </source>
</evidence>
<dbReference type="Pfam" id="PF13426">
    <property type="entry name" value="PAS_9"/>
    <property type="match status" value="1"/>
</dbReference>
<dbReference type="SUPFAM" id="SSF55785">
    <property type="entry name" value="PYP-like sensor domain (PAS domain)"/>
    <property type="match status" value="3"/>
</dbReference>
<dbReference type="SMART" id="SM00387">
    <property type="entry name" value="HATPase_c"/>
    <property type="match status" value="1"/>
</dbReference>
<evidence type="ECO:0000256" key="7">
    <source>
        <dbReference type="ARBA" id="ARBA00022989"/>
    </source>
</evidence>
<dbReference type="InterPro" id="IPR000014">
    <property type="entry name" value="PAS"/>
</dbReference>
<feature type="domain" description="PAS" evidence="11">
    <location>
        <begin position="502"/>
        <end position="548"/>
    </location>
</feature>
<evidence type="ECO:0000256" key="2">
    <source>
        <dbReference type="ARBA" id="ARBA00004651"/>
    </source>
</evidence>
<gene>
    <name evidence="13" type="ORF">GMLC_35750</name>
</gene>
<dbReference type="SUPFAM" id="SSF47384">
    <property type="entry name" value="Homodimeric domain of signal transducing histidine kinase"/>
    <property type="match status" value="1"/>
</dbReference>
<dbReference type="RefSeq" id="WP_183362587.1">
    <property type="nucleotide sequence ID" value="NZ_BLXZ01000008.1"/>
</dbReference>
<dbReference type="PANTHER" id="PTHR43065">
    <property type="entry name" value="SENSOR HISTIDINE KINASE"/>
    <property type="match status" value="1"/>
</dbReference>
<dbReference type="PRINTS" id="PR00344">
    <property type="entry name" value="BCTRLSENSOR"/>
</dbReference>
<keyword evidence="4" id="KW-1003">Cell membrane</keyword>
<feature type="domain" description="PAS" evidence="11">
    <location>
        <begin position="365"/>
        <end position="425"/>
    </location>
</feature>
<feature type="domain" description="PAS" evidence="11">
    <location>
        <begin position="649"/>
        <end position="691"/>
    </location>
</feature>
<dbReference type="InterPro" id="IPR005467">
    <property type="entry name" value="His_kinase_dom"/>
</dbReference>
<dbReference type="InterPro" id="IPR036890">
    <property type="entry name" value="HATPase_C_sf"/>
</dbReference>
<dbReference type="NCBIfam" id="TIGR00229">
    <property type="entry name" value="sensory_box"/>
    <property type="match status" value="3"/>
</dbReference>
<evidence type="ECO:0000259" key="10">
    <source>
        <dbReference type="PROSITE" id="PS50109"/>
    </source>
</evidence>
<dbReference type="InterPro" id="IPR000700">
    <property type="entry name" value="PAS-assoc_C"/>
</dbReference>
<dbReference type="CDD" id="cd18774">
    <property type="entry name" value="PDC2_HK_sensor"/>
    <property type="match status" value="1"/>
</dbReference>
<dbReference type="PROSITE" id="PS50113">
    <property type="entry name" value="PAC"/>
    <property type="match status" value="2"/>
</dbReference>
<dbReference type="PANTHER" id="PTHR43065:SF50">
    <property type="entry name" value="HISTIDINE KINASE"/>
    <property type="match status" value="1"/>
</dbReference>
<dbReference type="Pfam" id="PF13188">
    <property type="entry name" value="PAS_8"/>
    <property type="match status" value="1"/>
</dbReference>
<sequence>MSIKTKITWTVFLLVASLTVLLTLVGYHLAETFKEAVSRQSLALVGMGARHIDEDIGNSQQMLAQLALEFTPETLADPQHAQRLLDHEETARAFFDGGLQLLDQDGRVVAASPAVAGKRGASLKGHDYAAMVLATGKPYVSNPYLNVQTPTVSIAVALRDPEGAITGVLAGHINLLRGGGLADFGHLDLGKHSTFFLISRNRTVILHPDRRRVLTRIEPGTSPGLDLALQGNLSAPVQAANQRGDQEITTAQALKRADWLYVSQNPLSVLYAPLERARLWAAVVLACTLGLTYLALCYLVRHVTAPLSRLTERVRALPVLPEREHRPELAGDEVEALSGAVSEMVQEIDLRLRQGRELERLLEEQREFAEKLLESTSTPLFAIDTGHRVIIWNRAMEELTGVRAQQMLGSSRQWQPFYQEERPTLCDLVLDDKTDEIGRFYHSYACDVVMHGIVRAEGRFASLGGRERYLIFDAAPVHKEGRVVAVVETLYDITARVRAEEQLRLLSQAVEQSASTVVITDPNGTISYVNRKFCEITGYQFPEAIGQNPRILKSGMQGPELYAELWGTIRSGREWHGELHNRRKDGTAFWEKVIISPILDADGRISHFLAIKEDITERKQTERRLQQKQAELVVKHEQLTELFRLVERGKREWEQTLDCIDDMVVMADRTGAVRRYNRAFQSFVGYSHQELGNRDWRELLREAGLGLESLEGGSGELFHAASRRWLTLKTYPYDEGRGEVITLHDLTQIKEVSEQLAQAFQELKATHSQLLQQEKMASIGQLAAGVAHEINNPMGFISSNLGTMEKYLQRLAGFLGQQSDAVAQCAPEALREELARARRSFKVDYILSDAASLLSESQEGADRVRRIVQNLKSFSRVDDTQATYVDLNECLESTISIAWNELKYKTTLNRDYGTLPQVKCLPQQLNQVFLNILVNAAHAIEKQGGVTVTTRAEGERVSVAIADTGCGIPEEIRGRIFEPFFTTKEVGKGTGLGLSISYDIIKKHGGSIEVESEPGKGTTFTVWLPVEGVTT</sequence>
<dbReference type="CDD" id="cd18773">
    <property type="entry name" value="PDC1_HK_sensor"/>
    <property type="match status" value="1"/>
</dbReference>
<evidence type="ECO:0000256" key="1">
    <source>
        <dbReference type="ARBA" id="ARBA00000085"/>
    </source>
</evidence>
<evidence type="ECO:0000256" key="5">
    <source>
        <dbReference type="ARBA" id="ARBA00022553"/>
    </source>
</evidence>
<evidence type="ECO:0000313" key="14">
    <source>
        <dbReference type="Proteomes" id="UP000587586"/>
    </source>
</evidence>
<dbReference type="Pfam" id="PF08448">
    <property type="entry name" value="PAS_4"/>
    <property type="match status" value="1"/>
</dbReference>
<proteinExistence type="predicted"/>
<dbReference type="SMART" id="SM00091">
    <property type="entry name" value="PAS"/>
    <property type="match status" value="3"/>
</dbReference>
<dbReference type="AlphaFoldDB" id="A0A6V8NBV2"/>
<feature type="coiled-coil region" evidence="9">
    <location>
        <begin position="611"/>
        <end position="638"/>
    </location>
</feature>
<dbReference type="EC" id="2.7.13.3" evidence="3"/>
<feature type="domain" description="PAC" evidence="12">
    <location>
        <begin position="454"/>
        <end position="505"/>
    </location>
</feature>
<comment type="catalytic activity">
    <reaction evidence="1">
        <text>ATP + protein L-histidine = ADP + protein N-phospho-L-histidine.</text>
        <dbReference type="EC" id="2.7.13.3"/>
    </reaction>
</comment>
<dbReference type="InterPro" id="IPR033479">
    <property type="entry name" value="dCache_1"/>
</dbReference>
<keyword evidence="6" id="KW-0812">Transmembrane</keyword>
<evidence type="ECO:0000259" key="12">
    <source>
        <dbReference type="PROSITE" id="PS50113"/>
    </source>
</evidence>
<dbReference type="InterPro" id="IPR035965">
    <property type="entry name" value="PAS-like_dom_sf"/>
</dbReference>
<dbReference type="EMBL" id="BLXZ01000008">
    <property type="protein sequence ID" value="GFO69996.1"/>
    <property type="molecule type" value="Genomic_DNA"/>
</dbReference>
<evidence type="ECO:0000256" key="6">
    <source>
        <dbReference type="ARBA" id="ARBA00022692"/>
    </source>
</evidence>
<dbReference type="SMART" id="SM00086">
    <property type="entry name" value="PAC"/>
    <property type="match status" value="2"/>
</dbReference>
<dbReference type="Proteomes" id="UP000587586">
    <property type="component" value="Unassembled WGS sequence"/>
</dbReference>
<dbReference type="InterPro" id="IPR013656">
    <property type="entry name" value="PAS_4"/>
</dbReference>